<dbReference type="InterPro" id="IPR018392">
    <property type="entry name" value="LysM"/>
</dbReference>
<dbReference type="CDD" id="cd00118">
    <property type="entry name" value="LysM"/>
    <property type="match status" value="1"/>
</dbReference>
<feature type="region of interest" description="Disordered" evidence="1">
    <location>
        <begin position="89"/>
        <end position="120"/>
    </location>
</feature>
<sequence length="213" mass="22736">MKIKQLALMVGITGAAFLGMGMKVSADEVTHTVKSGETLSGISAKYFGDYTRYIEIANSNNIKNADLIFVGDTLKIDTTTGEIVDATAEEAATEATTPATETTTPATETTESTTTTTTQATDGSVESIVRAAASAYGWDSGANWEAIHFIIQHESSWNPNAQNPTSTAYGLFQMLVETSSDPAVQAANGMAYIASRYGTPVNAMDFWQANNWY</sequence>
<reference evidence="3 4" key="1">
    <citation type="submission" date="2010-12" db="EMBL/GenBank/DDBJ databases">
        <authorList>
            <person name="Muzny D."/>
            <person name="Qin X."/>
            <person name="Deng J."/>
            <person name="Jiang H."/>
            <person name="Liu Y."/>
            <person name="Qu J."/>
            <person name="Song X.-Z."/>
            <person name="Zhang L."/>
            <person name="Thornton R."/>
            <person name="Coyle M."/>
            <person name="Francisco L."/>
            <person name="Jackson L."/>
            <person name="Javaid M."/>
            <person name="Korchina V."/>
            <person name="Kovar C."/>
            <person name="Mata R."/>
            <person name="Mathew T."/>
            <person name="Ngo R."/>
            <person name="Nguyen L."/>
            <person name="Nguyen N."/>
            <person name="Okwuonu G."/>
            <person name="Ongeri F."/>
            <person name="Pham C."/>
            <person name="Simmons D."/>
            <person name="Wilczek-Boney K."/>
            <person name="Hale W."/>
            <person name="Jakkamsetti A."/>
            <person name="Pham P."/>
            <person name="Ruth R."/>
            <person name="San Lucas F."/>
            <person name="Warren J."/>
            <person name="Zhang J."/>
            <person name="Zhao Z."/>
            <person name="Zhou C."/>
            <person name="Zhu D."/>
            <person name="Lee S."/>
            <person name="Bess C."/>
            <person name="Blankenburg K."/>
            <person name="Forbes L."/>
            <person name="Fu Q."/>
            <person name="Gubbala S."/>
            <person name="Hirani K."/>
            <person name="Jayaseelan J.C."/>
            <person name="Lara F."/>
            <person name="Munidasa M."/>
            <person name="Palculict T."/>
            <person name="Patil S."/>
            <person name="Pu L.-L."/>
            <person name="Saada N."/>
            <person name="Tang L."/>
            <person name="Weissenberger G."/>
            <person name="Zhu Y."/>
            <person name="Hemphill L."/>
            <person name="Shang Y."/>
            <person name="Youmans B."/>
            <person name="Ayvaz T."/>
            <person name="Ross M."/>
            <person name="Santibanez J."/>
            <person name="Aqrawi P."/>
            <person name="Gross S."/>
            <person name="Joshi V."/>
            <person name="Fowler G."/>
            <person name="Nazareth L."/>
            <person name="Reid J."/>
            <person name="Worley K."/>
            <person name="Petrosino J."/>
            <person name="Highlander S."/>
            <person name="Gibbs R."/>
        </authorList>
    </citation>
    <scope>NUCLEOTIDE SEQUENCE [LARGE SCALE GENOMIC DNA]</scope>
    <source>
        <strain evidence="4">DSM 15952 / CCUG 50447 / LMG 22039 / TP 1.5</strain>
    </source>
</reference>
<evidence type="ECO:0000313" key="3">
    <source>
        <dbReference type="EMBL" id="EFU73130.1"/>
    </source>
</evidence>
<dbReference type="Pfam" id="PF01476">
    <property type="entry name" value="LysM"/>
    <property type="match status" value="1"/>
</dbReference>
<dbReference type="Gene3D" id="1.10.530.10">
    <property type="match status" value="1"/>
</dbReference>
<dbReference type="PROSITE" id="PS51782">
    <property type="entry name" value="LYSM"/>
    <property type="match status" value="1"/>
</dbReference>
<accession>E6LI38</accession>
<name>E6LI38_ENTI1</name>
<dbReference type="RefSeq" id="WP_007209039.1">
    <property type="nucleotide sequence ID" value="NZ_GL622241.1"/>
</dbReference>
<dbReference type="InterPro" id="IPR023346">
    <property type="entry name" value="Lysozyme-like_dom_sf"/>
</dbReference>
<comment type="caution">
    <text evidence="3">The sequence shown here is derived from an EMBL/GenBank/DDBJ whole genome shotgun (WGS) entry which is preliminary data.</text>
</comment>
<dbReference type="Gene3D" id="3.10.350.10">
    <property type="entry name" value="LysM domain"/>
    <property type="match status" value="1"/>
</dbReference>
<dbReference type="InterPro" id="IPR036779">
    <property type="entry name" value="LysM_dom_sf"/>
</dbReference>
<keyword evidence="4" id="KW-1185">Reference proteome</keyword>
<dbReference type="STRING" id="888064.HMPREF9088_2028"/>
<feature type="domain" description="LysM" evidence="2">
    <location>
        <begin position="29"/>
        <end position="76"/>
    </location>
</feature>
<dbReference type="EMBL" id="AEPV01000078">
    <property type="protein sequence ID" value="EFU73130.1"/>
    <property type="molecule type" value="Genomic_DNA"/>
</dbReference>
<dbReference type="SUPFAM" id="SSF54106">
    <property type="entry name" value="LysM domain"/>
    <property type="match status" value="1"/>
</dbReference>
<dbReference type="HOGENOM" id="CLU_077123_0_2_9"/>
<evidence type="ECO:0000313" key="4">
    <source>
        <dbReference type="Proteomes" id="UP000010296"/>
    </source>
</evidence>
<feature type="compositionally biased region" description="Low complexity" evidence="1">
    <location>
        <begin position="93"/>
        <end position="120"/>
    </location>
</feature>
<dbReference type="Pfam" id="PF01464">
    <property type="entry name" value="SLT"/>
    <property type="match status" value="1"/>
</dbReference>
<dbReference type="eggNOG" id="COG5412">
    <property type="taxonomic scope" value="Bacteria"/>
</dbReference>
<organism evidence="3 4">
    <name type="scientific">Enterococcus italicus (strain DSM 15952 / CCUG 50447 / LMG 22039 / TP 1.5)</name>
    <dbReference type="NCBI Taxonomy" id="888064"/>
    <lineage>
        <taxon>Bacteria</taxon>
        <taxon>Bacillati</taxon>
        <taxon>Bacillota</taxon>
        <taxon>Bacilli</taxon>
        <taxon>Lactobacillales</taxon>
        <taxon>Enterococcaceae</taxon>
        <taxon>Enterococcus</taxon>
    </lineage>
</organism>
<dbReference type="SUPFAM" id="SSF53955">
    <property type="entry name" value="Lysozyme-like"/>
    <property type="match status" value="1"/>
</dbReference>
<dbReference type="InterPro" id="IPR008258">
    <property type="entry name" value="Transglycosylase_SLT_dom_1"/>
</dbReference>
<dbReference type="AlphaFoldDB" id="E6LI38"/>
<dbReference type="SMART" id="SM00257">
    <property type="entry name" value="LysM"/>
    <property type="match status" value="1"/>
</dbReference>
<gene>
    <name evidence="3" type="ORF">HMPREF9088_2028</name>
</gene>
<evidence type="ECO:0000259" key="2">
    <source>
        <dbReference type="PROSITE" id="PS51782"/>
    </source>
</evidence>
<evidence type="ECO:0000256" key="1">
    <source>
        <dbReference type="SAM" id="MobiDB-lite"/>
    </source>
</evidence>
<dbReference type="PANTHER" id="PTHR34700:SF4">
    <property type="entry name" value="PHAGE-LIKE ELEMENT PBSX PROTEIN XKDP"/>
    <property type="match status" value="1"/>
</dbReference>
<dbReference type="Proteomes" id="UP000010296">
    <property type="component" value="Unassembled WGS sequence"/>
</dbReference>
<dbReference type="PANTHER" id="PTHR34700">
    <property type="entry name" value="POTASSIUM BINDING PROTEIN KBP"/>
    <property type="match status" value="1"/>
</dbReference>
<dbReference type="OrthoDB" id="2137849at2"/>
<proteinExistence type="predicted"/>
<dbReference type="InterPro" id="IPR052196">
    <property type="entry name" value="Bact_Kbp"/>
</dbReference>
<protein>
    <submittedName>
        <fullName evidence="3">LysM domain protein</fullName>
    </submittedName>
</protein>